<dbReference type="CDD" id="cd04747">
    <property type="entry name" value="OYE_like_5_FMN"/>
    <property type="match status" value="1"/>
</dbReference>
<dbReference type="RefSeq" id="WP_043573586.1">
    <property type="nucleotide sequence ID" value="NZ_CP022752.1"/>
</dbReference>
<dbReference type="PANTHER" id="PTHR43656:SF2">
    <property type="entry name" value="BINDING OXIDOREDUCTASE, PUTATIVE (AFU_ORTHOLOGUE AFUA_2G08260)-RELATED"/>
    <property type="match status" value="1"/>
</dbReference>
<evidence type="ECO:0000313" key="6">
    <source>
        <dbReference type="Proteomes" id="UP000029737"/>
    </source>
</evidence>
<feature type="domain" description="NADH:flavin oxidoreductase/NADH oxidase N-terminal" evidence="3">
    <location>
        <begin position="11"/>
        <end position="358"/>
    </location>
</feature>
<dbReference type="PANTHER" id="PTHR43656">
    <property type="entry name" value="BINDING OXIDOREDUCTASE, PUTATIVE (AFU_ORTHOLOGUE AFUA_2G08260)-RELATED"/>
    <property type="match status" value="1"/>
</dbReference>
<dbReference type="KEGG" id="aey:CDG81_12600"/>
<dbReference type="HOGENOM" id="CLU_012153_0_1_11"/>
<keyword evidence="1" id="KW-0285">Flavoprotein</keyword>
<dbReference type="Pfam" id="PF00724">
    <property type="entry name" value="Oxidored_FMN"/>
    <property type="match status" value="1"/>
</dbReference>
<proteinExistence type="predicted"/>
<accession>A0A099D6X9</accession>
<dbReference type="Proteomes" id="UP000029737">
    <property type="component" value="Unassembled WGS sequence"/>
</dbReference>
<dbReference type="SUPFAM" id="SSF51395">
    <property type="entry name" value="FMN-linked oxidoreductases"/>
    <property type="match status" value="1"/>
</dbReference>
<dbReference type="InterPro" id="IPR051799">
    <property type="entry name" value="NADH_flavin_oxidoreductase"/>
</dbReference>
<reference evidence="4 7" key="2">
    <citation type="submission" date="2017-08" db="EMBL/GenBank/DDBJ databases">
        <title>The complete genome sequence of moderately halophilic actinomycete Actinopolyspora erythraea YIM 90600, the producer of novel erythromycin, novel actinopolysporins A-C and tubercidin.</title>
        <authorList>
            <person name="Yin M."/>
            <person name="Tang S."/>
        </authorList>
    </citation>
    <scope>NUCLEOTIDE SEQUENCE [LARGE SCALE GENOMIC DNA]</scope>
    <source>
        <strain evidence="4 7">YIM 90600</strain>
    </source>
</reference>
<gene>
    <name evidence="4" type="ORF">CDG81_12600</name>
    <name evidence="5" type="ORF">IL38_12685</name>
</gene>
<keyword evidence="6" id="KW-1185">Reference proteome</keyword>
<evidence type="ECO:0000313" key="5">
    <source>
        <dbReference type="EMBL" id="KGI81115.1"/>
    </source>
</evidence>
<dbReference type="InterPro" id="IPR013785">
    <property type="entry name" value="Aldolase_TIM"/>
</dbReference>
<dbReference type="GO" id="GO:0016491">
    <property type="term" value="F:oxidoreductase activity"/>
    <property type="evidence" value="ECO:0007669"/>
    <property type="project" value="UniProtKB-KW"/>
</dbReference>
<dbReference type="eggNOG" id="COG1902">
    <property type="taxonomic scope" value="Bacteria"/>
</dbReference>
<dbReference type="GO" id="GO:0010181">
    <property type="term" value="F:FMN binding"/>
    <property type="evidence" value="ECO:0007669"/>
    <property type="project" value="InterPro"/>
</dbReference>
<sequence length="373" mass="40084">MSARAAQALSRPLTLGSVELPNRLVMAPMTRAKSPGGVPDENVAAYYARRAAAGTGLIITEGTYVDDPSAGDQENVPRFHGERALAGWSEVVSAVHAHGGKIMPQLWHVGIQRRTGKPPVPEAPSVSPSGIALDGTPGAGEELSPADVERLVEAFAEAARQAERVGFDGVELHGAHGYLIDQFLWERTNRRTDAYGGSPVERTRFAADIVAAVRERVSADFPVVLRFSQWKADNYDAKLAETPDELRAMLAPLSEAGVDAFHASGRRYWEPEFPESDPDLNIGGWTRKLTGKPVITVGSVGLDAVFDPATLGDGAGTNVASVEGLAERLEREEFDLVAVGRALLADPEWSRKVLDGREGELVPFTREAIATLY</sequence>
<dbReference type="Gene3D" id="3.20.20.70">
    <property type="entry name" value="Aldolase class I"/>
    <property type="match status" value="1"/>
</dbReference>
<dbReference type="EMBL" id="CP022752">
    <property type="protein sequence ID" value="ASU78987.1"/>
    <property type="molecule type" value="Genomic_DNA"/>
</dbReference>
<evidence type="ECO:0000313" key="4">
    <source>
        <dbReference type="EMBL" id="ASU78987.1"/>
    </source>
</evidence>
<dbReference type="AlphaFoldDB" id="A0A099D6X9"/>
<organism evidence="4 7">
    <name type="scientific">Actinopolyspora erythraea</name>
    <dbReference type="NCBI Taxonomy" id="414996"/>
    <lineage>
        <taxon>Bacteria</taxon>
        <taxon>Bacillati</taxon>
        <taxon>Actinomycetota</taxon>
        <taxon>Actinomycetes</taxon>
        <taxon>Actinopolysporales</taxon>
        <taxon>Actinopolysporaceae</taxon>
        <taxon>Actinopolyspora</taxon>
    </lineage>
</organism>
<evidence type="ECO:0000256" key="2">
    <source>
        <dbReference type="ARBA" id="ARBA00023002"/>
    </source>
</evidence>
<keyword evidence="2" id="KW-0560">Oxidoreductase</keyword>
<dbReference type="FunFam" id="3.20.20.70:FF:000262">
    <property type="entry name" value="NADH:flavin oxidoreductase"/>
    <property type="match status" value="1"/>
</dbReference>
<dbReference type="EMBL" id="JPMV01000021">
    <property type="protein sequence ID" value="KGI81115.1"/>
    <property type="molecule type" value="Genomic_DNA"/>
</dbReference>
<name>A0A099D6X9_9ACTN</name>
<dbReference type="InterPro" id="IPR001155">
    <property type="entry name" value="OxRdtase_FMN_N"/>
</dbReference>
<protein>
    <submittedName>
        <fullName evidence="5">1,2-oxophytodienoate reductase</fullName>
    </submittedName>
    <submittedName>
        <fullName evidence="4">12-oxophytodienoate reductase</fullName>
    </submittedName>
</protein>
<reference evidence="5 6" key="1">
    <citation type="journal article" date="2014" name="PLoS ONE">
        <title>Identification and Characterization of a New Erythromycin Biosynthetic Gene Cluster in Actinopolyspora erythraea YIM90600, a Novel Erythronolide-Producing Halophilic Actinomycete Isolated from Salt Field.</title>
        <authorList>
            <person name="Chen D."/>
            <person name="Feng J."/>
            <person name="Huang L."/>
            <person name="Zhang Q."/>
            <person name="Wu J."/>
            <person name="Zhu X."/>
            <person name="Duan Y."/>
            <person name="Xu Z."/>
        </authorList>
    </citation>
    <scope>NUCLEOTIDE SEQUENCE [LARGE SCALE GENOMIC DNA]</scope>
    <source>
        <strain evidence="5 6">YIM90600</strain>
    </source>
</reference>
<dbReference type="OrthoDB" id="3169239at2"/>
<evidence type="ECO:0000256" key="1">
    <source>
        <dbReference type="ARBA" id="ARBA00022630"/>
    </source>
</evidence>
<dbReference type="Proteomes" id="UP000215043">
    <property type="component" value="Chromosome"/>
</dbReference>
<evidence type="ECO:0000313" key="7">
    <source>
        <dbReference type="Proteomes" id="UP000215043"/>
    </source>
</evidence>
<evidence type="ECO:0000259" key="3">
    <source>
        <dbReference type="Pfam" id="PF00724"/>
    </source>
</evidence>